<keyword evidence="2" id="KW-1185">Reference proteome</keyword>
<accession>A0AAE1CZ57</accession>
<name>A0AAE1CZ57_9GAST</name>
<protein>
    <submittedName>
        <fullName evidence="1">Uncharacterized protein</fullName>
    </submittedName>
</protein>
<dbReference type="EMBL" id="JAWDGP010006142">
    <property type="protein sequence ID" value="KAK3746474.1"/>
    <property type="molecule type" value="Genomic_DNA"/>
</dbReference>
<comment type="caution">
    <text evidence="1">The sequence shown here is derived from an EMBL/GenBank/DDBJ whole genome shotgun (WGS) entry which is preliminary data.</text>
</comment>
<proteinExistence type="predicted"/>
<evidence type="ECO:0000313" key="2">
    <source>
        <dbReference type="Proteomes" id="UP001283361"/>
    </source>
</evidence>
<sequence length="157" mass="17060">MNRAALDSSGARTSVGWSDKDGNVGLYPRLIYLGVELVYHPSSALYHLLEVSGTCIIFAGNETRRSARYSSIKIIDVILDLMNPTSLAMAYVALSKQPNDVILVSLTIIFSGFTSFITKAFFNIGGETSVTGSKILRNKSKSFHNPNLLNRGGLLVT</sequence>
<gene>
    <name evidence="1" type="ORF">RRG08_017482</name>
</gene>
<evidence type="ECO:0000313" key="1">
    <source>
        <dbReference type="EMBL" id="KAK3746474.1"/>
    </source>
</evidence>
<dbReference type="AlphaFoldDB" id="A0AAE1CZ57"/>
<reference evidence="1" key="1">
    <citation type="journal article" date="2023" name="G3 (Bethesda)">
        <title>A reference genome for the long-term kleptoplast-retaining sea slug Elysia crispata morphotype clarki.</title>
        <authorList>
            <person name="Eastman K.E."/>
            <person name="Pendleton A.L."/>
            <person name="Shaikh M.A."/>
            <person name="Suttiyut T."/>
            <person name="Ogas R."/>
            <person name="Tomko P."/>
            <person name="Gavelis G."/>
            <person name="Widhalm J.R."/>
            <person name="Wisecaver J.H."/>
        </authorList>
    </citation>
    <scope>NUCLEOTIDE SEQUENCE</scope>
    <source>
        <strain evidence="1">ECLA1</strain>
    </source>
</reference>
<dbReference type="Proteomes" id="UP001283361">
    <property type="component" value="Unassembled WGS sequence"/>
</dbReference>
<organism evidence="1 2">
    <name type="scientific">Elysia crispata</name>
    <name type="common">lettuce slug</name>
    <dbReference type="NCBI Taxonomy" id="231223"/>
    <lineage>
        <taxon>Eukaryota</taxon>
        <taxon>Metazoa</taxon>
        <taxon>Spiralia</taxon>
        <taxon>Lophotrochozoa</taxon>
        <taxon>Mollusca</taxon>
        <taxon>Gastropoda</taxon>
        <taxon>Heterobranchia</taxon>
        <taxon>Euthyneura</taxon>
        <taxon>Panpulmonata</taxon>
        <taxon>Sacoglossa</taxon>
        <taxon>Placobranchoidea</taxon>
        <taxon>Plakobranchidae</taxon>
        <taxon>Elysia</taxon>
    </lineage>
</organism>